<evidence type="ECO:0000256" key="1">
    <source>
        <dbReference type="SAM" id="MobiDB-lite"/>
    </source>
</evidence>
<dbReference type="Proteomes" id="UP000715441">
    <property type="component" value="Unassembled WGS sequence"/>
</dbReference>
<feature type="region of interest" description="Disordered" evidence="1">
    <location>
        <begin position="79"/>
        <end position="107"/>
    </location>
</feature>
<proteinExistence type="predicted"/>
<dbReference type="EMBL" id="JAAXLS010000084">
    <property type="protein sequence ID" value="NKQ59217.1"/>
    <property type="molecule type" value="Genomic_DNA"/>
</dbReference>
<reference evidence="2 3" key="1">
    <citation type="submission" date="2020-04" db="EMBL/GenBank/DDBJ databases">
        <title>Novel species.</title>
        <authorList>
            <person name="Teo W.F.A."/>
            <person name="Lipun K."/>
            <person name="Srisuk N."/>
            <person name="Duangmal K."/>
        </authorList>
    </citation>
    <scope>NUCLEOTIDE SEQUENCE [LARGE SCALE GENOMIC DNA]</scope>
    <source>
        <strain evidence="2 3">K13G38</strain>
    </source>
</reference>
<feature type="compositionally biased region" description="Pro residues" evidence="1">
    <location>
        <begin position="95"/>
        <end position="107"/>
    </location>
</feature>
<accession>A0ABX1JHD2</accession>
<evidence type="ECO:0000313" key="3">
    <source>
        <dbReference type="Proteomes" id="UP000715441"/>
    </source>
</evidence>
<protein>
    <submittedName>
        <fullName evidence="2">Uncharacterized protein</fullName>
    </submittedName>
</protein>
<keyword evidence="3" id="KW-1185">Reference proteome</keyword>
<name>A0ABX1JHD2_9PSEU</name>
<evidence type="ECO:0000313" key="2">
    <source>
        <dbReference type="EMBL" id="NKQ59217.1"/>
    </source>
</evidence>
<organism evidence="2 3">
    <name type="scientific">Amycolatopsis acididurans</name>
    <dbReference type="NCBI Taxonomy" id="2724524"/>
    <lineage>
        <taxon>Bacteria</taxon>
        <taxon>Bacillati</taxon>
        <taxon>Actinomycetota</taxon>
        <taxon>Actinomycetes</taxon>
        <taxon>Pseudonocardiales</taxon>
        <taxon>Pseudonocardiaceae</taxon>
        <taxon>Amycolatopsis</taxon>
    </lineage>
</organism>
<sequence>MLVGLEWLVENFPQLCGGGVLITASTTIADYGAPSVVTLPIGLLSAWPLGVVVRETVYSVRCWHIRQRRLHAAFIRTSSDQPEPTYAPAERVTITPPPLPAAQPQPAALPPARALIVEGEVVEKEPRR</sequence>
<comment type="caution">
    <text evidence="2">The sequence shown here is derived from an EMBL/GenBank/DDBJ whole genome shotgun (WGS) entry which is preliminary data.</text>
</comment>
<gene>
    <name evidence="2" type="ORF">HFP15_40900</name>
</gene>